<dbReference type="InterPro" id="IPR027417">
    <property type="entry name" value="P-loop_NTPase"/>
</dbReference>
<protein>
    <submittedName>
        <fullName evidence="1">Chromosome partitioning protein</fullName>
    </submittedName>
</protein>
<dbReference type="SUPFAM" id="SSF52540">
    <property type="entry name" value="P-loop containing nucleoside triphosphate hydrolases"/>
    <property type="match status" value="1"/>
</dbReference>
<sequence length="68" mass="7464">GPAILESPEATDFATLADGVVLVVRAGHTKRPVVARAVDLLRKSGARVLGTVLNRRRLEIPDFLYRRI</sequence>
<gene>
    <name evidence="1" type="ORF">HY076_01205</name>
</gene>
<dbReference type="EMBL" id="JACQAY010000040">
    <property type="protein sequence ID" value="MBI3538877.1"/>
    <property type="molecule type" value="Genomic_DNA"/>
</dbReference>
<accession>A0A9D6L8J8</accession>
<dbReference type="AlphaFoldDB" id="A0A9D6L8J8"/>
<dbReference type="Gene3D" id="3.40.50.300">
    <property type="entry name" value="P-loop containing nucleotide triphosphate hydrolases"/>
    <property type="match status" value="1"/>
</dbReference>
<name>A0A9D6L8J8_UNCEI</name>
<feature type="non-terminal residue" evidence="1">
    <location>
        <position position="1"/>
    </location>
</feature>
<evidence type="ECO:0000313" key="1">
    <source>
        <dbReference type="EMBL" id="MBI3538877.1"/>
    </source>
</evidence>
<dbReference type="Proteomes" id="UP000807850">
    <property type="component" value="Unassembled WGS sequence"/>
</dbReference>
<evidence type="ECO:0000313" key="2">
    <source>
        <dbReference type="Proteomes" id="UP000807850"/>
    </source>
</evidence>
<comment type="caution">
    <text evidence="1">The sequence shown here is derived from an EMBL/GenBank/DDBJ whole genome shotgun (WGS) entry which is preliminary data.</text>
</comment>
<organism evidence="1 2">
    <name type="scientific">Eiseniibacteriota bacterium</name>
    <dbReference type="NCBI Taxonomy" id="2212470"/>
    <lineage>
        <taxon>Bacteria</taxon>
        <taxon>Candidatus Eiseniibacteriota</taxon>
    </lineage>
</organism>
<proteinExistence type="predicted"/>
<reference evidence="1" key="1">
    <citation type="submission" date="2020-07" db="EMBL/GenBank/DDBJ databases">
        <title>Huge and variable diversity of episymbiotic CPR bacteria and DPANN archaea in groundwater ecosystems.</title>
        <authorList>
            <person name="He C.Y."/>
            <person name="Keren R."/>
            <person name="Whittaker M."/>
            <person name="Farag I.F."/>
            <person name="Doudna J."/>
            <person name="Cate J.H.D."/>
            <person name="Banfield J.F."/>
        </authorList>
    </citation>
    <scope>NUCLEOTIDE SEQUENCE</scope>
    <source>
        <strain evidence="1">NC_groundwater_928_Pr1_S-0.2um_72_17</strain>
    </source>
</reference>